<gene>
    <name evidence="2" type="ORF">QIT00_07920</name>
</gene>
<evidence type="ECO:0000313" key="2">
    <source>
        <dbReference type="EMBL" id="MDI3418489.1"/>
    </source>
</evidence>
<protein>
    <submittedName>
        <fullName evidence="2">Transposase</fullName>
    </submittedName>
</protein>
<proteinExistence type="predicted"/>
<reference evidence="2 3" key="1">
    <citation type="submission" date="2023-05" db="EMBL/GenBank/DDBJ databases">
        <title>Draft genome sequence of Streptomyces sp. B-S-A12 isolated from a cave soil in Thailand.</title>
        <authorList>
            <person name="Chamroensaksri N."/>
            <person name="Muangham S."/>
        </authorList>
    </citation>
    <scope>NUCLEOTIDE SEQUENCE [LARGE SCALE GENOMIC DNA]</scope>
    <source>
        <strain evidence="2 3">B-S-A12</strain>
    </source>
</reference>
<organism evidence="2 3">
    <name type="scientific">Streptomyces luteolus</name>
    <dbReference type="NCBI Taxonomy" id="3043615"/>
    <lineage>
        <taxon>Bacteria</taxon>
        <taxon>Bacillati</taxon>
        <taxon>Actinomycetota</taxon>
        <taxon>Actinomycetes</taxon>
        <taxon>Kitasatosporales</taxon>
        <taxon>Streptomycetaceae</taxon>
        <taxon>Streptomyces</taxon>
    </lineage>
</organism>
<dbReference type="Pfam" id="PF13546">
    <property type="entry name" value="DDE_5"/>
    <property type="match status" value="1"/>
</dbReference>
<dbReference type="PANTHER" id="PTHR33627">
    <property type="entry name" value="TRANSPOSASE"/>
    <property type="match status" value="1"/>
</dbReference>
<dbReference type="Proteomes" id="UP001237105">
    <property type="component" value="Unassembled WGS sequence"/>
</dbReference>
<comment type="caution">
    <text evidence="2">The sequence shown here is derived from an EMBL/GenBank/DDBJ whole genome shotgun (WGS) entry which is preliminary data.</text>
</comment>
<name>A0ABT6SSB3_9ACTN</name>
<evidence type="ECO:0000313" key="3">
    <source>
        <dbReference type="Proteomes" id="UP001237105"/>
    </source>
</evidence>
<dbReference type="PANTHER" id="PTHR33627:SF1">
    <property type="entry name" value="TRANSPOSASE"/>
    <property type="match status" value="1"/>
</dbReference>
<keyword evidence="3" id="KW-1185">Reference proteome</keyword>
<sequence>MSAEPQNVLPAGISPRAVSELFERALHTLPRSDQRRWGALYVRSLLSVEGKKTMRALANGAGGSTEQSLYQFISKSPWDCDPIRRTVAQLFRERTQPRAWVVHPLVVEKVGQHSVGVERRWVSQIQRLVNCQQSMSTWLVSDQASCPVDWRLALPECWTDEPDLRRRAAIPEDVGACPPEQCAVGSLAKLTDTWGMEAHPVVIDLRETDPSPICAELAQRRIPFVVRVDPAARFTSLELPGPRRTGIGPNDAVNELVTALSWNAMPVEWFDHGSETVRATAIGTTKVRLRRQELTLLGAWAGRGQRTPSEYWLSSLSHQQPGTVFRTAMLSRRVERDLTQVSVPLGVRDFEGRSFRGWHHHMTMVSLAHAATMLSTVPRAATARMPGAAKGTTTKAVAA</sequence>
<accession>A0ABT6SSB3</accession>
<dbReference type="InterPro" id="IPR039365">
    <property type="entry name" value="IS701-like"/>
</dbReference>
<evidence type="ECO:0000259" key="1">
    <source>
        <dbReference type="Pfam" id="PF13546"/>
    </source>
</evidence>
<feature type="domain" description="Transposase IS701-like DDE" evidence="1">
    <location>
        <begin position="28"/>
        <end position="236"/>
    </location>
</feature>
<dbReference type="RefSeq" id="WP_282534404.1">
    <property type="nucleotide sequence ID" value="NZ_JASCIS010000006.1"/>
</dbReference>
<dbReference type="InterPro" id="IPR038721">
    <property type="entry name" value="IS701-like_DDE_dom"/>
</dbReference>
<dbReference type="EMBL" id="JASCIS010000006">
    <property type="protein sequence ID" value="MDI3418489.1"/>
    <property type="molecule type" value="Genomic_DNA"/>
</dbReference>